<dbReference type="GO" id="GO:1990281">
    <property type="term" value="C:efflux pump complex"/>
    <property type="evidence" value="ECO:0007669"/>
    <property type="project" value="TreeGrafter"/>
</dbReference>
<feature type="compositionally biased region" description="Basic and acidic residues" evidence="1">
    <location>
        <begin position="107"/>
        <end position="116"/>
    </location>
</feature>
<feature type="domain" description="Multidrug resistance protein MdtA-like C-terminal permuted SH3" evidence="3">
    <location>
        <begin position="314"/>
        <end position="354"/>
    </location>
</feature>
<feature type="region of interest" description="Disordered" evidence="1">
    <location>
        <begin position="250"/>
        <end position="272"/>
    </location>
</feature>
<feature type="region of interest" description="Disordered" evidence="1">
    <location>
        <begin position="105"/>
        <end position="128"/>
    </location>
</feature>
<feature type="domain" description="YknX-like beta-barrel" evidence="4">
    <location>
        <begin position="189"/>
        <end position="237"/>
    </location>
</feature>
<keyword evidence="2" id="KW-0472">Membrane</keyword>
<gene>
    <name evidence="5" type="ORF">SSLFYP27_01331</name>
</gene>
<dbReference type="Gene3D" id="2.40.30.170">
    <property type="match status" value="1"/>
</dbReference>
<proteinExistence type="predicted"/>
<evidence type="ECO:0000259" key="3">
    <source>
        <dbReference type="Pfam" id="PF25967"/>
    </source>
</evidence>
<dbReference type="Gene3D" id="2.40.420.20">
    <property type="match status" value="1"/>
</dbReference>
<dbReference type="Pfam" id="PF25990">
    <property type="entry name" value="Beta-barrel_YknX"/>
    <property type="match status" value="1"/>
</dbReference>
<evidence type="ECO:0000256" key="1">
    <source>
        <dbReference type="SAM" id="MobiDB-lite"/>
    </source>
</evidence>
<dbReference type="InterPro" id="IPR058627">
    <property type="entry name" value="MdtA-like_C"/>
</dbReference>
<evidence type="ECO:0000256" key="2">
    <source>
        <dbReference type="SAM" id="Phobius"/>
    </source>
</evidence>
<evidence type="ECO:0000259" key="4">
    <source>
        <dbReference type="Pfam" id="PF25990"/>
    </source>
</evidence>
<dbReference type="InterPro" id="IPR058636">
    <property type="entry name" value="Beta-barrel_YknX"/>
</dbReference>
<dbReference type="AlphaFoldDB" id="A0A6N3BXP3"/>
<reference evidence="5" key="1">
    <citation type="submission" date="2019-11" db="EMBL/GenBank/DDBJ databases">
        <authorList>
            <person name="Feng L."/>
        </authorList>
    </citation>
    <scope>NUCLEOTIDE SEQUENCE</scope>
    <source>
        <strain evidence="5">SsimulansLFYP27</strain>
    </source>
</reference>
<name>A0A6N3BXP3_STASI</name>
<keyword evidence="2" id="KW-0812">Transmembrane</keyword>
<feature type="transmembrane region" description="Helical" evidence="2">
    <location>
        <begin position="7"/>
        <end position="25"/>
    </location>
</feature>
<protein>
    <submittedName>
        <fullName evidence="5">HlyD family secretion protein</fullName>
    </submittedName>
</protein>
<dbReference type="GO" id="GO:0015562">
    <property type="term" value="F:efflux transmembrane transporter activity"/>
    <property type="evidence" value="ECO:0007669"/>
    <property type="project" value="TreeGrafter"/>
</dbReference>
<dbReference type="RefSeq" id="WP_156666707.1">
    <property type="nucleotide sequence ID" value="NZ_CACRUO010000031.1"/>
</dbReference>
<keyword evidence="2" id="KW-1133">Transmembrane helix</keyword>
<accession>A0A6N3BXP3</accession>
<organism evidence="5">
    <name type="scientific">Staphylococcus simulans</name>
    <dbReference type="NCBI Taxonomy" id="1286"/>
    <lineage>
        <taxon>Bacteria</taxon>
        <taxon>Bacillati</taxon>
        <taxon>Bacillota</taxon>
        <taxon>Bacilli</taxon>
        <taxon>Bacillales</taxon>
        <taxon>Staphylococcaceae</taxon>
        <taxon>Staphylococcus</taxon>
    </lineage>
</organism>
<dbReference type="Pfam" id="PF25967">
    <property type="entry name" value="RND-MFP_C"/>
    <property type="match status" value="1"/>
</dbReference>
<dbReference type="EMBL" id="CACRUO010000031">
    <property type="protein sequence ID" value="VYU06407.1"/>
    <property type="molecule type" value="Genomic_DNA"/>
</dbReference>
<feature type="compositionally biased region" description="Low complexity" evidence="1">
    <location>
        <begin position="250"/>
        <end position="260"/>
    </location>
</feature>
<evidence type="ECO:0000313" key="5">
    <source>
        <dbReference type="EMBL" id="VYU06407.1"/>
    </source>
</evidence>
<dbReference type="PANTHER" id="PTHR30469">
    <property type="entry name" value="MULTIDRUG RESISTANCE PROTEIN MDTA"/>
    <property type="match status" value="1"/>
</dbReference>
<sequence>MKKKMTWIILIIAAILLLFIIAIIVKNAGGTSNKENTYSVYKAKKESPLTMQGKASPETVKSYQNNSTIGTYINTTVSNGQDVEKGQQIISYDTSQNQRQSLLDKVNQSERARQKAQESVNRAPNDEQANEQLSEAQANLNKANQSLNQFDQQINDSLFAAFPGKIEIMQEDYPNEGETILQLISKDPQIKTTVTEYDLNKIKEGQKIEYKVNSTGDKGTGEVIKISELPTSYEDSLNENAMSGAFAAGASEEEGAGQASNPVMNDVSGKDSSNDASKYKVVIGHLSSPVRAGLSLDASVATDKIKIPQNVLDKDNTVYVLNKENKIEKRKIKVEKKEGSIYVKSGLKEGERLVQNSKSSLKEGDKIEVKE</sequence>